<keyword evidence="2" id="KW-1185">Reference proteome</keyword>
<evidence type="ECO:0000256" key="1">
    <source>
        <dbReference type="SAM" id="Phobius"/>
    </source>
</evidence>
<evidence type="ECO:0000313" key="2">
    <source>
        <dbReference type="Proteomes" id="UP000095282"/>
    </source>
</evidence>
<keyword evidence="1" id="KW-0472">Membrane</keyword>
<dbReference type="WBParaSite" id="Csp11.Scaffold495.g2194.t1">
    <property type="protein sequence ID" value="Csp11.Scaffold495.g2194.t1"/>
    <property type="gene ID" value="Csp11.Scaffold495.g2194"/>
</dbReference>
<protein>
    <submittedName>
        <fullName evidence="3">Serpentine receptor class gamma</fullName>
    </submittedName>
</protein>
<evidence type="ECO:0000313" key="3">
    <source>
        <dbReference type="WBParaSite" id="Csp11.Scaffold495.g2194.t1"/>
    </source>
</evidence>
<proteinExistence type="predicted"/>
<reference evidence="3" key="1">
    <citation type="submission" date="2016-11" db="UniProtKB">
        <authorList>
            <consortium name="WormBaseParasite"/>
        </authorList>
    </citation>
    <scope>IDENTIFICATION</scope>
</reference>
<organism evidence="2 3">
    <name type="scientific">Caenorhabditis tropicalis</name>
    <dbReference type="NCBI Taxonomy" id="1561998"/>
    <lineage>
        <taxon>Eukaryota</taxon>
        <taxon>Metazoa</taxon>
        <taxon>Ecdysozoa</taxon>
        <taxon>Nematoda</taxon>
        <taxon>Chromadorea</taxon>
        <taxon>Rhabditida</taxon>
        <taxon>Rhabditina</taxon>
        <taxon>Rhabditomorpha</taxon>
        <taxon>Rhabditoidea</taxon>
        <taxon>Rhabditidae</taxon>
        <taxon>Peloderinae</taxon>
        <taxon>Caenorhabditis</taxon>
    </lineage>
</organism>
<keyword evidence="1" id="KW-0812">Transmembrane</keyword>
<name>A0A1I7T3Z2_9PELO</name>
<dbReference type="Proteomes" id="UP000095282">
    <property type="component" value="Unplaced"/>
</dbReference>
<feature type="transmembrane region" description="Helical" evidence="1">
    <location>
        <begin position="6"/>
        <end position="25"/>
    </location>
</feature>
<accession>A0A1I7T3Z2</accession>
<keyword evidence="1" id="KW-1133">Transmembrane helix</keyword>
<feature type="transmembrane region" description="Helical" evidence="1">
    <location>
        <begin position="46"/>
        <end position="73"/>
    </location>
</feature>
<dbReference type="AlphaFoldDB" id="A0A1I7T3Z2"/>
<sequence>MQQDTSLFWILFFIFHVILCIFGLFSQNIFMKTAAFDRKLPFTARVHLFFLSIGYQIILITFLAMTTVCLHYGSMFEVDECKEARMIPLKFHNFGEFTAVIFHFLINLGEIQDSLVEKYIVNETFQIDLY</sequence>
<dbReference type="eggNOG" id="ENOG502TJPG">
    <property type="taxonomic scope" value="Eukaryota"/>
</dbReference>